<dbReference type="NCBIfam" id="TIGR04183">
    <property type="entry name" value="Por_Secre_tail"/>
    <property type="match status" value="1"/>
</dbReference>
<organism evidence="3 4">
    <name type="scientific">Natronogracilivirga saccharolytica</name>
    <dbReference type="NCBI Taxonomy" id="2812953"/>
    <lineage>
        <taxon>Bacteria</taxon>
        <taxon>Pseudomonadati</taxon>
        <taxon>Balneolota</taxon>
        <taxon>Balneolia</taxon>
        <taxon>Balneolales</taxon>
        <taxon>Cyclonatronaceae</taxon>
        <taxon>Natronogracilivirga</taxon>
    </lineage>
</organism>
<proteinExistence type="predicted"/>
<sequence>MTISNAAGTLLIFLMTTLPVASLSQNAADYMPGAYPAESRFDQTITDPDDQSQDDGLDVIIRLLSLDEQSPDHIRYDLDRREEGADPFPYNFNAHGDTLYTTLEGLVDLSFFDEFGLDIDLDARLDVMRLSAGIGQGWLMTEQEVTIPVPEEIKDEVPAVSDSMDVTLRVSNQRQDDELLELPYGDLEVVTFRPSLSIDVTVYVEFFGQKTPFTFDLLDDYGITFQFATGYGLVREKSEPEIIEFRDNDLEIEMEFAQIEGREIVLKSFDDSRDTSAGADNQEAEAEKPGMITLNANFPNPFNAATTLSFELFEPGSVDVRIYDQQGRLVDIPVSGRSMSAGKHAIRYQADNLSSGAYIYRIQFTAERESRTVSPGGQFMLIK</sequence>
<feature type="domain" description="Secretion system C-terminal sorting" evidence="2">
    <location>
        <begin position="298"/>
        <end position="367"/>
    </location>
</feature>
<keyword evidence="1" id="KW-0732">Signal</keyword>
<reference evidence="3" key="1">
    <citation type="submission" date="2021-02" db="EMBL/GenBank/DDBJ databases">
        <title>Natronogracilivirga saccharolytica gen. nov. sp. nov. a new anaerobic, haloalkiliphilic carbohydrate-fermenting bacterium from soda lake and proposing of Cyclonatronumiaceae fam. nov. in the phylum Balneolaeota.</title>
        <authorList>
            <person name="Zhilina T.N."/>
            <person name="Sorokin D.Y."/>
            <person name="Zavarzina D.G."/>
            <person name="Toshchakov S.V."/>
            <person name="Kublanov I.V."/>
        </authorList>
    </citation>
    <scope>NUCLEOTIDE SEQUENCE</scope>
    <source>
        <strain evidence="3">Z-1702</strain>
    </source>
</reference>
<evidence type="ECO:0000313" key="3">
    <source>
        <dbReference type="EMBL" id="MBP3192786.1"/>
    </source>
</evidence>
<dbReference type="Proteomes" id="UP000673975">
    <property type="component" value="Unassembled WGS sequence"/>
</dbReference>
<name>A0A8J7UTN9_9BACT</name>
<dbReference type="AlphaFoldDB" id="A0A8J7UTN9"/>
<protein>
    <submittedName>
        <fullName evidence="3">T9SS type A sorting domain-containing protein</fullName>
    </submittedName>
</protein>
<comment type="caution">
    <text evidence="3">The sequence shown here is derived from an EMBL/GenBank/DDBJ whole genome shotgun (WGS) entry which is preliminary data.</text>
</comment>
<evidence type="ECO:0000313" key="4">
    <source>
        <dbReference type="Proteomes" id="UP000673975"/>
    </source>
</evidence>
<dbReference type="EMBL" id="JAFIDN010000006">
    <property type="protein sequence ID" value="MBP3192786.1"/>
    <property type="molecule type" value="Genomic_DNA"/>
</dbReference>
<gene>
    <name evidence="3" type="ORF">NATSA_08935</name>
</gene>
<accession>A0A8J7UTN9</accession>
<feature type="chain" id="PRO_5035196444" evidence="1">
    <location>
        <begin position="28"/>
        <end position="383"/>
    </location>
</feature>
<dbReference type="RefSeq" id="WP_210511829.1">
    <property type="nucleotide sequence ID" value="NZ_JAFIDN010000006.1"/>
</dbReference>
<evidence type="ECO:0000256" key="1">
    <source>
        <dbReference type="SAM" id="SignalP"/>
    </source>
</evidence>
<keyword evidence="4" id="KW-1185">Reference proteome</keyword>
<dbReference type="Pfam" id="PF18962">
    <property type="entry name" value="Por_Secre_tail"/>
    <property type="match status" value="1"/>
</dbReference>
<dbReference type="InterPro" id="IPR026444">
    <property type="entry name" value="Secre_tail"/>
</dbReference>
<feature type="signal peptide" evidence="1">
    <location>
        <begin position="1"/>
        <end position="27"/>
    </location>
</feature>
<evidence type="ECO:0000259" key="2">
    <source>
        <dbReference type="Pfam" id="PF18962"/>
    </source>
</evidence>